<protein>
    <submittedName>
        <fullName evidence="2">Uncharacterized protein</fullName>
    </submittedName>
</protein>
<gene>
    <name evidence="2" type="ORF">GCM10009863_67330</name>
</gene>
<feature type="region of interest" description="Disordered" evidence="1">
    <location>
        <begin position="73"/>
        <end position="110"/>
    </location>
</feature>
<feature type="region of interest" description="Disordered" evidence="1">
    <location>
        <begin position="1"/>
        <end position="33"/>
    </location>
</feature>
<name>A0ABP6DFX5_9ACTN</name>
<reference evidence="3" key="1">
    <citation type="journal article" date="2019" name="Int. J. Syst. Evol. Microbiol.">
        <title>The Global Catalogue of Microorganisms (GCM) 10K type strain sequencing project: providing services to taxonomists for standard genome sequencing and annotation.</title>
        <authorList>
            <consortium name="The Broad Institute Genomics Platform"/>
            <consortium name="The Broad Institute Genome Sequencing Center for Infectious Disease"/>
            <person name="Wu L."/>
            <person name="Ma J."/>
        </authorList>
    </citation>
    <scope>NUCLEOTIDE SEQUENCE [LARGE SCALE GENOMIC DNA]</scope>
    <source>
        <strain evidence="3">JCM 16373</strain>
    </source>
</reference>
<evidence type="ECO:0000313" key="3">
    <source>
        <dbReference type="Proteomes" id="UP001501447"/>
    </source>
</evidence>
<sequence length="127" mass="13300">MAVEAKEIAQSSSAEPVQAACGGLGPPTLPRYRRAPRPLTEFIDGSTVFEEVAWRQGSKGTMTSHFAVVEVRPAGKEARRTAQEAAGGRNRWDGGAAPADASGRTATGRGCADRLLGDRSAGHHPDC</sequence>
<evidence type="ECO:0000256" key="1">
    <source>
        <dbReference type="SAM" id="MobiDB-lite"/>
    </source>
</evidence>
<dbReference type="Proteomes" id="UP001501447">
    <property type="component" value="Unassembled WGS sequence"/>
</dbReference>
<organism evidence="2 3">
    <name type="scientific">Streptomyces axinellae</name>
    <dbReference type="NCBI Taxonomy" id="552788"/>
    <lineage>
        <taxon>Bacteria</taxon>
        <taxon>Bacillati</taxon>
        <taxon>Actinomycetota</taxon>
        <taxon>Actinomycetes</taxon>
        <taxon>Kitasatosporales</taxon>
        <taxon>Streptomycetaceae</taxon>
        <taxon>Streptomyces</taxon>
    </lineage>
</organism>
<comment type="caution">
    <text evidence="2">The sequence shown here is derived from an EMBL/GenBank/DDBJ whole genome shotgun (WGS) entry which is preliminary data.</text>
</comment>
<feature type="compositionally biased region" description="Basic and acidic residues" evidence="1">
    <location>
        <begin position="73"/>
        <end position="82"/>
    </location>
</feature>
<keyword evidence="3" id="KW-1185">Reference proteome</keyword>
<proteinExistence type="predicted"/>
<accession>A0ABP6DFX5</accession>
<dbReference type="EMBL" id="BAAARJ010000040">
    <property type="protein sequence ID" value="GAA2640673.1"/>
    <property type="molecule type" value="Genomic_DNA"/>
</dbReference>
<evidence type="ECO:0000313" key="2">
    <source>
        <dbReference type="EMBL" id="GAA2640673.1"/>
    </source>
</evidence>